<keyword evidence="9" id="KW-0333">Golgi apparatus</keyword>
<feature type="transmembrane region" description="Helical" evidence="12">
    <location>
        <begin position="204"/>
        <end position="221"/>
    </location>
</feature>
<feature type="compositionally biased region" description="Basic residues" evidence="11">
    <location>
        <begin position="1268"/>
        <end position="1281"/>
    </location>
</feature>
<dbReference type="GO" id="GO:0005789">
    <property type="term" value="C:endoplasmic reticulum membrane"/>
    <property type="evidence" value="ECO:0007669"/>
    <property type="project" value="UniProtKB-SubCell"/>
</dbReference>
<dbReference type="Proteomes" id="UP000604046">
    <property type="component" value="Unassembled WGS sequence"/>
</dbReference>
<sequence length="1281" mass="139335">MLVLACTLVWLLCDYLVQRLCPFPAAEEAEKLYLGDELHEASLFLSVAFAFAVAGTRGAVMPLLWLTSLLAMGWLCEKHLEHSACSAQVGEPALPPGSRGVGDNAVVDDVSFVPLPWTLSLPPRRVDSLPKEGPIRAGAAPVVQASFALFQVPTPLFHVCQSHDARMVSWDSRAVFAVLFLVHLQDWTVRIIDGLEVDIEEPDLYIPTMGFVTYVVLYGVVRGIQETFAPEVLSATISSALVILVVEMALMKGALFMAGAVNTPTLDLLALLGYKFLYLSLHLGIGLLLGHGRRPSGIVYGLLVSGLHVSCAIALWQALRRLARLQPSHGQECVTDMHQMCIKVLPILQLAVCPAGPFFDVGCQQALHRRAPELQNGETDENHEGSGRNDSKGHKAKTSLKGPSCHKGIFKLMMAGWLLLPSWPKALAVNSPEEARATGKKHHSLKLARAVPEGHHCDDDNCGISGISGEWECECSVMLDARKPVRPGFVKVLPIGDRRILGFIGGKASAGDVLEDQGMTREDGETCLERELGLPVPLRLILLIPGDILTLQHPERGPENFHALIVRCLETVETELAKKADDLDEAAETVLANALFAVSLAGLLGEHIPGLRACEVEVCAQFTHGKAPHEAANASFVETLWTVPLPKSKVAIRPTNAFAQVSASETKPLGERIADSALRALCNRPDWIHRNLQADEAEEVDGMVPALIWYARWFSFRGDMSILPSVASRRPQELLISRKSIPEEEGAPVQNVFRDMLAAVSSPGEVEFMVEGIVTLLGTVSKEKGSYLPSSMRLPPFLPELLVLVLHLTACPKFVAGHLFHPVPLAGLPDLSLVSFTSATKLTAALAATFDELEGGVERTGEASGAGGAGCIGDTSQPLACNDVVEALKRAEFTDVEIFADAYGGRPWIVRFAMNGATGTLAMVIEAEAHASRRAVEQGTKRAEGEIVSLIEGILLAANQAPEHVDETALSLIEAAILLNLTSYREVCVELDEDFDGSLPDSIPDFEGTGADFVALAALAQANENLSKCKASKVHDNIVQMSLFTLANVSTFADGLCMEVTSRLFSLFERCVKSLQLSRERLGFASHLPILLEAFDNALQYRYGSNTNLAYGLMTRQAIFRDLVSLVPQVQCHIDLDGDGSKDTQQWQQRVEEHLHPIAMLLDATVPMLEAEVEKQEISNSDEAKELLPRCILGLMPPPHAFQMRHLQRCAASHLTCEHVLAACLGDGPACPLWEVEDVQSSVETTDRNRRYPHRSMQEDADDAQQALHRRSSCRLGRPRA</sequence>
<evidence type="ECO:0000256" key="11">
    <source>
        <dbReference type="SAM" id="MobiDB-lite"/>
    </source>
</evidence>
<keyword evidence="8 12" id="KW-1133">Transmembrane helix</keyword>
<keyword evidence="15" id="KW-1185">Reference proteome</keyword>
<comment type="caution">
    <text evidence="14">The sequence shown here is derived from an EMBL/GenBank/DDBJ whole genome shotgun (WGS) entry which is preliminary data.</text>
</comment>
<dbReference type="GO" id="GO:0030134">
    <property type="term" value="C:COPII-coated ER to Golgi transport vesicle"/>
    <property type="evidence" value="ECO:0007669"/>
    <property type="project" value="TreeGrafter"/>
</dbReference>
<dbReference type="InterPro" id="IPR005578">
    <property type="entry name" value="Yif1_fam"/>
</dbReference>
<dbReference type="GO" id="GO:0005793">
    <property type="term" value="C:endoplasmic reticulum-Golgi intermediate compartment"/>
    <property type="evidence" value="ECO:0007669"/>
    <property type="project" value="TreeGrafter"/>
</dbReference>
<keyword evidence="5 12" id="KW-0812">Transmembrane</keyword>
<evidence type="ECO:0000256" key="8">
    <source>
        <dbReference type="ARBA" id="ARBA00022989"/>
    </source>
</evidence>
<keyword evidence="4" id="KW-0813">Transport</keyword>
<evidence type="ECO:0000256" key="2">
    <source>
        <dbReference type="ARBA" id="ARBA00004653"/>
    </source>
</evidence>
<organism evidence="14 15">
    <name type="scientific">Symbiodinium natans</name>
    <dbReference type="NCBI Taxonomy" id="878477"/>
    <lineage>
        <taxon>Eukaryota</taxon>
        <taxon>Sar</taxon>
        <taxon>Alveolata</taxon>
        <taxon>Dinophyceae</taxon>
        <taxon>Suessiales</taxon>
        <taxon>Symbiodiniaceae</taxon>
        <taxon>Symbiodinium</taxon>
    </lineage>
</organism>
<gene>
    <name evidence="14" type="primary">yif1a</name>
    <name evidence="14" type="ORF">SNAT2548_LOCUS24459</name>
</gene>
<dbReference type="Pfam" id="PF03878">
    <property type="entry name" value="YIF1"/>
    <property type="match status" value="1"/>
</dbReference>
<evidence type="ECO:0000256" key="13">
    <source>
        <dbReference type="SAM" id="SignalP"/>
    </source>
</evidence>
<keyword evidence="7" id="KW-0653">Protein transport</keyword>
<evidence type="ECO:0000256" key="7">
    <source>
        <dbReference type="ARBA" id="ARBA00022927"/>
    </source>
</evidence>
<keyword evidence="6" id="KW-0256">Endoplasmic reticulum</keyword>
<feature type="region of interest" description="Disordered" evidence="11">
    <location>
        <begin position="1242"/>
        <end position="1281"/>
    </location>
</feature>
<evidence type="ECO:0000256" key="10">
    <source>
        <dbReference type="ARBA" id="ARBA00023136"/>
    </source>
</evidence>
<evidence type="ECO:0000256" key="4">
    <source>
        <dbReference type="ARBA" id="ARBA00022448"/>
    </source>
</evidence>
<comment type="subcellular location">
    <subcellularLocation>
        <location evidence="1">Endoplasmic reticulum membrane</location>
        <topology evidence="1">Multi-pass membrane protein</topology>
    </subcellularLocation>
    <subcellularLocation>
        <location evidence="2">Golgi apparatus membrane</location>
        <topology evidence="2">Multi-pass membrane protein</topology>
    </subcellularLocation>
</comment>
<evidence type="ECO:0000313" key="15">
    <source>
        <dbReference type="Proteomes" id="UP000604046"/>
    </source>
</evidence>
<dbReference type="GO" id="GO:0000139">
    <property type="term" value="C:Golgi membrane"/>
    <property type="evidence" value="ECO:0007669"/>
    <property type="project" value="UniProtKB-SubCell"/>
</dbReference>
<dbReference type="Pfam" id="PF09742">
    <property type="entry name" value="Dymeclin"/>
    <property type="match status" value="1"/>
</dbReference>
<feature type="region of interest" description="Disordered" evidence="11">
    <location>
        <begin position="372"/>
        <end position="400"/>
    </location>
</feature>
<accession>A0A812RPT8</accession>
<evidence type="ECO:0000256" key="5">
    <source>
        <dbReference type="ARBA" id="ARBA00022692"/>
    </source>
</evidence>
<dbReference type="PANTHER" id="PTHR14083:SF0">
    <property type="entry name" value="YIP1D-INTERACTING FACTOR 1, ISOFORM C"/>
    <property type="match status" value="1"/>
</dbReference>
<dbReference type="EMBL" id="CAJNDS010002358">
    <property type="protein sequence ID" value="CAE7448075.1"/>
    <property type="molecule type" value="Genomic_DNA"/>
</dbReference>
<protein>
    <submittedName>
        <fullName evidence="14">Yif1a protein</fullName>
    </submittedName>
</protein>
<name>A0A812RPT8_9DINO</name>
<proteinExistence type="inferred from homology"/>
<dbReference type="OrthoDB" id="432953at2759"/>
<evidence type="ECO:0000256" key="1">
    <source>
        <dbReference type="ARBA" id="ARBA00004477"/>
    </source>
</evidence>
<evidence type="ECO:0000256" key="3">
    <source>
        <dbReference type="ARBA" id="ARBA00009727"/>
    </source>
</evidence>
<feature type="transmembrane region" description="Helical" evidence="12">
    <location>
        <begin position="233"/>
        <end position="256"/>
    </location>
</feature>
<reference evidence="14" key="1">
    <citation type="submission" date="2021-02" db="EMBL/GenBank/DDBJ databases">
        <authorList>
            <person name="Dougan E. K."/>
            <person name="Rhodes N."/>
            <person name="Thang M."/>
            <person name="Chan C."/>
        </authorList>
    </citation>
    <scope>NUCLEOTIDE SEQUENCE</scope>
</reference>
<feature type="chain" id="PRO_5032425732" evidence="13">
    <location>
        <begin position="20"/>
        <end position="1281"/>
    </location>
</feature>
<dbReference type="GO" id="GO:0006888">
    <property type="term" value="P:endoplasmic reticulum to Golgi vesicle-mediated transport"/>
    <property type="evidence" value="ECO:0007669"/>
    <property type="project" value="InterPro"/>
</dbReference>
<evidence type="ECO:0000256" key="12">
    <source>
        <dbReference type="SAM" id="Phobius"/>
    </source>
</evidence>
<feature type="transmembrane region" description="Helical" evidence="12">
    <location>
        <begin position="297"/>
        <end position="319"/>
    </location>
</feature>
<evidence type="ECO:0000313" key="14">
    <source>
        <dbReference type="EMBL" id="CAE7448075.1"/>
    </source>
</evidence>
<evidence type="ECO:0000256" key="6">
    <source>
        <dbReference type="ARBA" id="ARBA00022824"/>
    </source>
</evidence>
<keyword evidence="10 12" id="KW-0472">Membrane</keyword>
<feature type="signal peptide" evidence="13">
    <location>
        <begin position="1"/>
        <end position="19"/>
    </location>
</feature>
<keyword evidence="13" id="KW-0732">Signal</keyword>
<evidence type="ECO:0000256" key="9">
    <source>
        <dbReference type="ARBA" id="ARBA00023034"/>
    </source>
</evidence>
<dbReference type="PANTHER" id="PTHR14083">
    <property type="entry name" value="YIP1 INTERACTING FACTOR HOMOLOG YIF1 PROTEIN"/>
    <property type="match status" value="1"/>
</dbReference>
<feature type="transmembrane region" description="Helical" evidence="12">
    <location>
        <begin position="268"/>
        <end position="290"/>
    </location>
</feature>
<comment type="similarity">
    <text evidence="3">Belongs to the YIF1 family.</text>
</comment>
<feature type="compositionally biased region" description="Basic and acidic residues" evidence="11">
    <location>
        <begin position="380"/>
        <end position="393"/>
    </location>
</feature>
<dbReference type="GO" id="GO:0015031">
    <property type="term" value="P:protein transport"/>
    <property type="evidence" value="ECO:0007669"/>
    <property type="project" value="UniProtKB-KW"/>
</dbReference>